<accession>A0ABW1E9U2</accession>
<keyword evidence="2" id="KW-1185">Reference proteome</keyword>
<dbReference type="Proteomes" id="UP001596091">
    <property type="component" value="Unassembled WGS sequence"/>
</dbReference>
<comment type="caution">
    <text evidence="1">The sequence shown here is derived from an EMBL/GenBank/DDBJ whole genome shotgun (WGS) entry which is preliminary data.</text>
</comment>
<evidence type="ECO:0000313" key="1">
    <source>
        <dbReference type="EMBL" id="MFC5860735.1"/>
    </source>
</evidence>
<sequence length="172" mass="18771">MKREIKSQMKSRTSWIVAAAVVALLSGCGMKKPQEADVLNVEARTPSGLPVAALEWRMITSGIDRHDREHGTMTMLTGNDVAVKYAGSGIYPAGSELALTTWLERDDPHWFGARIPGTFVSLETVEVKNGPDGKPAAEYHRYEGNPAHEVKDATNANSRKTYLLGMTASEMP</sequence>
<evidence type="ECO:0000313" key="2">
    <source>
        <dbReference type="Proteomes" id="UP001596091"/>
    </source>
</evidence>
<evidence type="ECO:0008006" key="3">
    <source>
        <dbReference type="Google" id="ProtNLM"/>
    </source>
</evidence>
<dbReference type="RefSeq" id="WP_377818936.1">
    <property type="nucleotide sequence ID" value="NZ_JBHSPH010000001.1"/>
</dbReference>
<name>A0ABW1E9U2_9BACT</name>
<proteinExistence type="predicted"/>
<dbReference type="PROSITE" id="PS51257">
    <property type="entry name" value="PROKAR_LIPOPROTEIN"/>
    <property type="match status" value="1"/>
</dbReference>
<protein>
    <recommendedName>
        <fullName evidence="3">Cytochrome P460 domain-containing protein</fullName>
    </recommendedName>
</protein>
<gene>
    <name evidence="1" type="ORF">ACFPT7_00355</name>
</gene>
<reference evidence="2" key="1">
    <citation type="journal article" date="2019" name="Int. J. Syst. Evol. Microbiol.">
        <title>The Global Catalogue of Microorganisms (GCM) 10K type strain sequencing project: providing services to taxonomists for standard genome sequencing and annotation.</title>
        <authorList>
            <consortium name="The Broad Institute Genomics Platform"/>
            <consortium name="The Broad Institute Genome Sequencing Center for Infectious Disease"/>
            <person name="Wu L."/>
            <person name="Ma J."/>
        </authorList>
    </citation>
    <scope>NUCLEOTIDE SEQUENCE [LARGE SCALE GENOMIC DNA]</scope>
    <source>
        <strain evidence="2">JCM 4087</strain>
    </source>
</reference>
<organism evidence="1 2">
    <name type="scientific">Acidicapsa dinghuensis</name>
    <dbReference type="NCBI Taxonomy" id="2218256"/>
    <lineage>
        <taxon>Bacteria</taxon>
        <taxon>Pseudomonadati</taxon>
        <taxon>Acidobacteriota</taxon>
        <taxon>Terriglobia</taxon>
        <taxon>Terriglobales</taxon>
        <taxon>Acidobacteriaceae</taxon>
        <taxon>Acidicapsa</taxon>
    </lineage>
</organism>
<dbReference type="EMBL" id="JBHSPH010000001">
    <property type="protein sequence ID" value="MFC5860735.1"/>
    <property type="molecule type" value="Genomic_DNA"/>
</dbReference>